<reference evidence="1 2" key="1">
    <citation type="submission" date="2024-02" db="EMBL/GenBank/DDBJ databases">
        <authorList>
            <person name="Chen Y."/>
            <person name="Shah S."/>
            <person name="Dougan E. K."/>
            <person name="Thang M."/>
            <person name="Chan C."/>
        </authorList>
    </citation>
    <scope>NUCLEOTIDE SEQUENCE [LARGE SCALE GENOMIC DNA]</scope>
</reference>
<dbReference type="Proteomes" id="UP001642464">
    <property type="component" value="Unassembled WGS sequence"/>
</dbReference>
<protein>
    <submittedName>
        <fullName evidence="1">Uncharacterized protein</fullName>
    </submittedName>
</protein>
<organism evidence="1 2">
    <name type="scientific">Durusdinium trenchii</name>
    <dbReference type="NCBI Taxonomy" id="1381693"/>
    <lineage>
        <taxon>Eukaryota</taxon>
        <taxon>Sar</taxon>
        <taxon>Alveolata</taxon>
        <taxon>Dinophyceae</taxon>
        <taxon>Suessiales</taxon>
        <taxon>Symbiodiniaceae</taxon>
        <taxon>Durusdinium</taxon>
    </lineage>
</organism>
<accession>A0ABP0M7C8</accession>
<proteinExistence type="predicted"/>
<comment type="caution">
    <text evidence="1">The sequence shown here is derived from an EMBL/GenBank/DDBJ whole genome shotgun (WGS) entry which is preliminary data.</text>
</comment>
<evidence type="ECO:0000313" key="1">
    <source>
        <dbReference type="EMBL" id="CAK9046971.1"/>
    </source>
</evidence>
<dbReference type="EMBL" id="CAXAMM010020001">
    <property type="protein sequence ID" value="CAK9046971.1"/>
    <property type="molecule type" value="Genomic_DNA"/>
</dbReference>
<name>A0ABP0M7C8_9DINO</name>
<keyword evidence="2" id="KW-1185">Reference proteome</keyword>
<gene>
    <name evidence="1" type="ORF">SCF082_LOCUS26373</name>
</gene>
<sequence>MHCLRYALSNNLVTENGEEYPVRSVRVLHQTEWDASAQEELKLFKQDFWRDEIKQVIQQLEKNPSMAVDILAPIILEGKAVKDGAYCLNHGKVCKLRVARRHIAGTSCVGFSQKGSGLMLADPSIVHTLCWIALRLHCCEADITQENVARCPVDLFSRFMAGVYFIDRVKMDAVQFGIACGRERQFIRFRHRSKIMSEVSPLSSFMKRFFRAVEYSWREHYFINPCADESAGDGIVPNEALEDLLWAASRPSSCAQQLEYDLSSRAAAEQAGNGMSVLVMTVVQMHSLACYHYAKPGRILSSVALASKYQRQMMIEDVARDLSPRNRSPPKEACLPGIQKTMTTEMETETSLKPGLLTGKKPSDPELGCDPYSEDASVEQLFGNLDGGPLVDAVLEFYRAEERTVPFFIKSDQGGEMLRTMQRSTWSRELQEDTVCQYKQRILQEGLSQRALYRAHAECPENFYVKSAIERGLQRVSILDSRTPNSIWSKVISVLNGFHKGAGSNIMDYLQEALRLESHWRADCQKTFLSSSNPRYMELQATFILAKSASSDFSGYFKTWSNYQDALALAHCLDRFQIREPLFKWFNQNVNFLKDGFEALPCLSQMHQLCLIIQGTMRKYYDKQLIGIMIYEALKFCVSSSVEQCSAMQKQGSYFERMANLWRHVK</sequence>
<evidence type="ECO:0000313" key="2">
    <source>
        <dbReference type="Proteomes" id="UP001642464"/>
    </source>
</evidence>